<evidence type="ECO:0000313" key="2">
    <source>
        <dbReference type="Proteomes" id="UP000199062"/>
    </source>
</evidence>
<reference evidence="1 2" key="1">
    <citation type="submission" date="2016-10" db="EMBL/GenBank/DDBJ databases">
        <authorList>
            <person name="de Groot N.N."/>
        </authorList>
    </citation>
    <scope>NUCLEOTIDE SEQUENCE [LARGE SCALE GENOMIC DNA]</scope>
    <source>
        <strain evidence="1 2">CGMCC 1.10457</strain>
    </source>
</reference>
<dbReference type="AlphaFoldDB" id="A0A1I6LX80"/>
<gene>
    <name evidence="1" type="ORF">SAMN05216559_3342</name>
</gene>
<keyword evidence="2" id="KW-1185">Reference proteome</keyword>
<dbReference type="EMBL" id="FOZK01000003">
    <property type="protein sequence ID" value="SFS08047.1"/>
    <property type="molecule type" value="Genomic_DNA"/>
</dbReference>
<proteinExistence type="predicted"/>
<evidence type="ECO:0000313" key="1">
    <source>
        <dbReference type="EMBL" id="SFS08047.1"/>
    </source>
</evidence>
<dbReference type="Gene3D" id="1.10.10.10">
    <property type="entry name" value="Winged helix-like DNA-binding domain superfamily/Winged helix DNA-binding domain"/>
    <property type="match status" value="1"/>
</dbReference>
<organism evidence="1 2">
    <name type="scientific">Halomicrobium zhouii</name>
    <dbReference type="NCBI Taxonomy" id="767519"/>
    <lineage>
        <taxon>Archaea</taxon>
        <taxon>Methanobacteriati</taxon>
        <taxon>Methanobacteriota</taxon>
        <taxon>Stenosarchaea group</taxon>
        <taxon>Halobacteria</taxon>
        <taxon>Halobacteriales</taxon>
        <taxon>Haloarculaceae</taxon>
        <taxon>Halomicrobium</taxon>
    </lineage>
</organism>
<accession>A0A1I6LX80</accession>
<name>A0A1I6LX80_9EURY</name>
<dbReference type="InterPro" id="IPR036388">
    <property type="entry name" value="WH-like_DNA-bd_sf"/>
</dbReference>
<dbReference type="SUPFAM" id="SSF46785">
    <property type="entry name" value="Winged helix' DNA-binding domain"/>
    <property type="match status" value="1"/>
</dbReference>
<dbReference type="Proteomes" id="UP000199062">
    <property type="component" value="Unassembled WGS sequence"/>
</dbReference>
<protein>
    <submittedName>
        <fullName evidence="1">Helix-turn-helix domain-containing protein</fullName>
    </submittedName>
</protein>
<dbReference type="STRING" id="767519.SAMN05216559_3342"/>
<dbReference type="CDD" id="cd00090">
    <property type="entry name" value="HTH_ARSR"/>
    <property type="match status" value="1"/>
</dbReference>
<sequence>MSAAAGSRCPGPDRTSALPVESKLFLPLMTDEVVNGDHDLADVVALLDDEHVRSILVATSAEPLSAKELGDRCDLSVSSIYRRVDELRDLDLLEERTRPRSDGHHETVYASALARFELTIRDGDLEWTLERADGDVADELSRMWGNF</sequence>
<dbReference type="InterPro" id="IPR011991">
    <property type="entry name" value="ArsR-like_HTH"/>
</dbReference>
<dbReference type="InterPro" id="IPR036390">
    <property type="entry name" value="WH_DNA-bd_sf"/>
</dbReference>
<dbReference type="Pfam" id="PF12840">
    <property type="entry name" value="HTH_20"/>
    <property type="match status" value="1"/>
</dbReference>